<evidence type="ECO:0000313" key="3">
    <source>
        <dbReference type="Proteomes" id="UP000789508"/>
    </source>
</evidence>
<comment type="caution">
    <text evidence="2">The sequence shown here is derived from an EMBL/GenBank/DDBJ whole genome shotgun (WGS) entry which is preliminary data.</text>
</comment>
<dbReference type="AlphaFoldDB" id="A0A9N9EVK1"/>
<dbReference type="Proteomes" id="UP000789508">
    <property type="component" value="Unassembled WGS sequence"/>
</dbReference>
<accession>A0A9N9EVK1</accession>
<name>A0A9N9EVK1_9GLOM</name>
<protein>
    <submittedName>
        <fullName evidence="2">13731_t:CDS:1</fullName>
    </submittedName>
</protein>
<evidence type="ECO:0000313" key="2">
    <source>
        <dbReference type="EMBL" id="CAG8495958.1"/>
    </source>
</evidence>
<sequence>MKANEISKLSSEYWKTLPDVIKYEFKQISEELRNNALNKTSSKKMKTSKYKFKSETPNSFYRKAIMRTFSNSKSRSEDSSHSNNSKNPVISNDTDKDVSTSDIMDNSSLDSSKITTEIMPEFPFLRELELLWQQNLISIPQNLILSPPFNDVFSEECQSFLHILGLDQSVFDDNNIYHDYYDQILEHLYPPNLTTNEESQLLPHTLGHNMDLDQSDINDNSLFYYDEDQIWQPNLITSSIPDDLSEESQFLSLYGNNMDLDNNLYQP</sequence>
<organism evidence="2 3">
    <name type="scientific">Ambispora leptoticha</name>
    <dbReference type="NCBI Taxonomy" id="144679"/>
    <lineage>
        <taxon>Eukaryota</taxon>
        <taxon>Fungi</taxon>
        <taxon>Fungi incertae sedis</taxon>
        <taxon>Mucoromycota</taxon>
        <taxon>Glomeromycotina</taxon>
        <taxon>Glomeromycetes</taxon>
        <taxon>Archaeosporales</taxon>
        <taxon>Ambisporaceae</taxon>
        <taxon>Ambispora</taxon>
    </lineage>
</organism>
<evidence type="ECO:0000256" key="1">
    <source>
        <dbReference type="SAM" id="MobiDB-lite"/>
    </source>
</evidence>
<reference evidence="2" key="1">
    <citation type="submission" date="2021-06" db="EMBL/GenBank/DDBJ databases">
        <authorList>
            <person name="Kallberg Y."/>
            <person name="Tangrot J."/>
            <person name="Rosling A."/>
        </authorList>
    </citation>
    <scope>NUCLEOTIDE SEQUENCE</scope>
    <source>
        <strain evidence="2">FL130A</strain>
    </source>
</reference>
<gene>
    <name evidence="2" type="ORF">ALEPTO_LOCUS3230</name>
</gene>
<proteinExistence type="predicted"/>
<feature type="region of interest" description="Disordered" evidence="1">
    <location>
        <begin position="71"/>
        <end position="106"/>
    </location>
</feature>
<dbReference type="EMBL" id="CAJVPS010000578">
    <property type="protein sequence ID" value="CAG8495958.1"/>
    <property type="molecule type" value="Genomic_DNA"/>
</dbReference>
<keyword evidence="3" id="KW-1185">Reference proteome</keyword>